<dbReference type="AlphaFoldDB" id="A0A2J6SSK1"/>
<dbReference type="PANTHER" id="PTHR37540:SF5">
    <property type="entry name" value="TRANSCRIPTION FACTOR DOMAIN-CONTAINING PROTEIN"/>
    <property type="match status" value="1"/>
</dbReference>
<reference evidence="2 3" key="1">
    <citation type="submission" date="2016-04" db="EMBL/GenBank/DDBJ databases">
        <title>A degradative enzymes factory behind the ericoid mycorrhizal symbiosis.</title>
        <authorList>
            <consortium name="DOE Joint Genome Institute"/>
            <person name="Martino E."/>
            <person name="Morin E."/>
            <person name="Grelet G."/>
            <person name="Kuo A."/>
            <person name="Kohler A."/>
            <person name="Daghino S."/>
            <person name="Barry K."/>
            <person name="Choi C."/>
            <person name="Cichocki N."/>
            <person name="Clum A."/>
            <person name="Copeland A."/>
            <person name="Hainaut M."/>
            <person name="Haridas S."/>
            <person name="Labutti K."/>
            <person name="Lindquist E."/>
            <person name="Lipzen A."/>
            <person name="Khouja H.-R."/>
            <person name="Murat C."/>
            <person name="Ohm R."/>
            <person name="Olson A."/>
            <person name="Spatafora J."/>
            <person name="Veneault-Fourrey C."/>
            <person name="Henrissat B."/>
            <person name="Grigoriev I."/>
            <person name="Martin F."/>
            <person name="Perotto S."/>
        </authorList>
    </citation>
    <scope>NUCLEOTIDE SEQUENCE [LARGE SCALE GENOMIC DNA]</scope>
    <source>
        <strain evidence="2 3">E</strain>
    </source>
</reference>
<evidence type="ECO:0000313" key="2">
    <source>
        <dbReference type="EMBL" id="PMD53768.1"/>
    </source>
</evidence>
<feature type="region of interest" description="Disordered" evidence="1">
    <location>
        <begin position="45"/>
        <end position="67"/>
    </location>
</feature>
<feature type="region of interest" description="Disordered" evidence="1">
    <location>
        <begin position="1"/>
        <end position="28"/>
    </location>
</feature>
<dbReference type="STRING" id="1095630.A0A2J6SSK1"/>
<dbReference type="PANTHER" id="PTHR37540">
    <property type="entry name" value="TRANSCRIPTION FACTOR (ACR-2), PUTATIVE-RELATED-RELATED"/>
    <property type="match status" value="1"/>
</dbReference>
<name>A0A2J6SSK1_9HELO</name>
<dbReference type="EMBL" id="KZ613871">
    <property type="protein sequence ID" value="PMD53768.1"/>
    <property type="molecule type" value="Genomic_DNA"/>
</dbReference>
<dbReference type="OrthoDB" id="4159781at2759"/>
<keyword evidence="3" id="KW-1185">Reference proteome</keyword>
<dbReference type="Pfam" id="PF11951">
    <property type="entry name" value="Fungal_trans_2"/>
    <property type="match status" value="1"/>
</dbReference>
<feature type="compositionally biased region" description="Basic residues" evidence="1">
    <location>
        <begin position="49"/>
        <end position="62"/>
    </location>
</feature>
<evidence type="ECO:0000313" key="3">
    <source>
        <dbReference type="Proteomes" id="UP000235371"/>
    </source>
</evidence>
<dbReference type="GeneID" id="36583841"/>
<evidence type="ECO:0008006" key="4">
    <source>
        <dbReference type="Google" id="ProtNLM"/>
    </source>
</evidence>
<gene>
    <name evidence="2" type="ORF">K444DRAFT_541095</name>
</gene>
<evidence type="ECO:0000256" key="1">
    <source>
        <dbReference type="SAM" id="MobiDB-lite"/>
    </source>
</evidence>
<dbReference type="InterPro" id="IPR021858">
    <property type="entry name" value="Fun_TF"/>
</dbReference>
<proteinExistence type="predicted"/>
<protein>
    <recommendedName>
        <fullName evidence="4">Transcription factor domain-containing protein</fullName>
    </recommendedName>
</protein>
<dbReference type="Proteomes" id="UP000235371">
    <property type="component" value="Unassembled WGS sequence"/>
</dbReference>
<organism evidence="2 3">
    <name type="scientific">Hyaloscypha bicolor E</name>
    <dbReference type="NCBI Taxonomy" id="1095630"/>
    <lineage>
        <taxon>Eukaryota</taxon>
        <taxon>Fungi</taxon>
        <taxon>Dikarya</taxon>
        <taxon>Ascomycota</taxon>
        <taxon>Pezizomycotina</taxon>
        <taxon>Leotiomycetes</taxon>
        <taxon>Helotiales</taxon>
        <taxon>Hyaloscyphaceae</taxon>
        <taxon>Hyaloscypha</taxon>
        <taxon>Hyaloscypha bicolor</taxon>
    </lineage>
</organism>
<accession>A0A2J6SSK1</accession>
<dbReference type="RefSeq" id="XP_024730672.1">
    <property type="nucleotide sequence ID" value="XM_024875762.1"/>
</dbReference>
<sequence>MKESSDGASRRPVSDDFEEGAPKAPRERGFRFLNFSNFNDTKAKETKNRVRSHVMHGVHQKKKSGEQRIPKGSIELDTYSLVRSKPQATQPHANTAIPNAALIGPDRLGAGRNDPFQNYPIRMNQRTLEIYDHLTKGPFCPMFKTMSRIGFYRSITDPAGFLQILSTSVSHMTMLRHQPVAESPEAIALSTQAIESVNKRLGDPVLNMSDGIVAAILTFCCHTTMFNDVPGSKIHVNGLEEIIRRRGGVGTLDSNPAMRMVLFWVDTNYAFMANTVPRFPYPEDLYPVIPERPGNDPLLLTEACKQEDLLSAIYDLYSLNQLITNEPKVRDIWADGVFAWKYIVPVLHKLLLIKYEQLGPGSAALRTGAMLYIAAIRRRFGVRILTDIQIQKLRTSMMALLQDADLAGYDATAAVLLWLFVLGSTLSDLRDDRDWFVSQTAQHISIMGYGSWDEAISGSVKKVLWIDDILVDELESLHQDVSMTMLVSYGHRFP</sequence>
<dbReference type="InParanoid" id="A0A2J6SSK1"/>